<keyword evidence="2" id="KW-1185">Reference proteome</keyword>
<evidence type="ECO:0000313" key="1">
    <source>
        <dbReference type="EMBL" id="TCO33027.1"/>
    </source>
</evidence>
<evidence type="ECO:0000313" key="2">
    <source>
        <dbReference type="Proteomes" id="UP000294508"/>
    </source>
</evidence>
<dbReference type="EMBL" id="SLWN01000003">
    <property type="protein sequence ID" value="TCO33027.1"/>
    <property type="molecule type" value="Genomic_DNA"/>
</dbReference>
<organism evidence="1 2">
    <name type="scientific">Kribbella steppae</name>
    <dbReference type="NCBI Taxonomy" id="2512223"/>
    <lineage>
        <taxon>Bacteria</taxon>
        <taxon>Bacillati</taxon>
        <taxon>Actinomycetota</taxon>
        <taxon>Actinomycetes</taxon>
        <taxon>Propionibacteriales</taxon>
        <taxon>Kribbellaceae</taxon>
        <taxon>Kribbella</taxon>
    </lineage>
</organism>
<dbReference type="AlphaFoldDB" id="A0A4R2HPQ2"/>
<evidence type="ECO:0008006" key="3">
    <source>
        <dbReference type="Google" id="ProtNLM"/>
    </source>
</evidence>
<protein>
    <recommendedName>
        <fullName evidence="3">Helix-turn-helix protein</fullName>
    </recommendedName>
</protein>
<comment type="caution">
    <text evidence="1">The sequence shown here is derived from an EMBL/GenBank/DDBJ whole genome shotgun (WGS) entry which is preliminary data.</text>
</comment>
<dbReference type="Proteomes" id="UP000294508">
    <property type="component" value="Unassembled WGS sequence"/>
</dbReference>
<name>A0A4R2HPQ2_9ACTN</name>
<proteinExistence type="predicted"/>
<sequence length="65" mass="7170">MLGLGVDRVRQLARAGLIPSDQDARGRYLFRSEHLASYMRAKAAATAAEYFTTLPTTPDARLTDD</sequence>
<gene>
    <name evidence="1" type="ORF">EV652_10326</name>
</gene>
<accession>A0A4R2HPQ2</accession>
<reference evidence="1 2" key="1">
    <citation type="journal article" date="2015" name="Stand. Genomic Sci.">
        <title>Genomic Encyclopedia of Bacterial and Archaeal Type Strains, Phase III: the genomes of soil and plant-associated and newly described type strains.</title>
        <authorList>
            <person name="Whitman W.B."/>
            <person name="Woyke T."/>
            <person name="Klenk H.P."/>
            <person name="Zhou Y."/>
            <person name="Lilburn T.G."/>
            <person name="Beck B.J."/>
            <person name="De Vos P."/>
            <person name="Vandamme P."/>
            <person name="Eisen J.A."/>
            <person name="Garrity G."/>
            <person name="Hugenholtz P."/>
            <person name="Kyrpides N.C."/>
        </authorList>
    </citation>
    <scope>NUCLEOTIDE SEQUENCE [LARGE SCALE GENOMIC DNA]</scope>
    <source>
        <strain evidence="1 2">VKM Ac-2572</strain>
    </source>
</reference>